<evidence type="ECO:0000313" key="1">
    <source>
        <dbReference type="EMBL" id="KZD25495.1"/>
    </source>
</evidence>
<comment type="caution">
    <text evidence="1">The sequence shown here is derived from an EMBL/GenBank/DDBJ whole genome shotgun (WGS) entry which is preliminary data.</text>
</comment>
<evidence type="ECO:0000313" key="2">
    <source>
        <dbReference type="Proteomes" id="UP000076574"/>
    </source>
</evidence>
<organism evidence="1 2">
    <name type="scientific">Tardiphaga robiniae</name>
    <dbReference type="NCBI Taxonomy" id="943830"/>
    <lineage>
        <taxon>Bacteria</taxon>
        <taxon>Pseudomonadati</taxon>
        <taxon>Pseudomonadota</taxon>
        <taxon>Alphaproteobacteria</taxon>
        <taxon>Hyphomicrobiales</taxon>
        <taxon>Nitrobacteraceae</taxon>
        <taxon>Tardiphaga</taxon>
    </lineage>
</organism>
<keyword evidence="2" id="KW-1185">Reference proteome</keyword>
<dbReference type="Proteomes" id="UP000076574">
    <property type="component" value="Unassembled WGS sequence"/>
</dbReference>
<dbReference type="EMBL" id="LVYV01000001">
    <property type="protein sequence ID" value="KZD25495.1"/>
    <property type="molecule type" value="Genomic_DNA"/>
</dbReference>
<gene>
    <name evidence="1" type="ORF">A4A58_03520</name>
</gene>
<accession>A0A164AYB8</accession>
<protein>
    <submittedName>
        <fullName evidence="1">Uncharacterized protein</fullName>
    </submittedName>
</protein>
<reference evidence="1 2" key="1">
    <citation type="submission" date="2016-03" db="EMBL/GenBank/DDBJ databases">
        <title>Microsymbionts genomes from the relict species Vavilovia formosa (Stev.) Fed.</title>
        <authorList>
            <person name="Kopat V."/>
            <person name="Chirak E."/>
            <person name="Kimeklis A."/>
            <person name="Andronov E."/>
        </authorList>
    </citation>
    <scope>NUCLEOTIDE SEQUENCE [LARGE SCALE GENOMIC DNA]</scope>
    <source>
        <strain evidence="1 2">Vaf07</strain>
    </source>
</reference>
<sequence>MGPAFRALGAKHHDFGSCQRQDLIGKCVEVVSKWLGDFAALNPDKMNMSAANASRSRIPTSGKTQHSRCILRVRVRTEWLQGIEKAFLYKIPPLFRGLWQQAVKPDGVKTVS</sequence>
<name>A0A164AYB8_9BRAD</name>
<dbReference type="AlphaFoldDB" id="A0A164AYB8"/>
<proteinExistence type="predicted"/>